<evidence type="ECO:0000256" key="7">
    <source>
        <dbReference type="ARBA" id="ARBA00023180"/>
    </source>
</evidence>
<feature type="compositionally biased region" description="Low complexity" evidence="8">
    <location>
        <begin position="528"/>
        <end position="540"/>
    </location>
</feature>
<feature type="domain" description="Thrombospondin-like N-terminal" evidence="9">
    <location>
        <begin position="42"/>
        <end position="228"/>
    </location>
</feature>
<proteinExistence type="predicted"/>
<dbReference type="GO" id="GO:0005615">
    <property type="term" value="C:extracellular space"/>
    <property type="evidence" value="ECO:0007669"/>
    <property type="project" value="TreeGrafter"/>
</dbReference>
<sequence length="826" mass="87779">MYLATPRRDCRRSTLAKKRALILCAVLYCTCYLGLAQVLPEDVDVLQRLGLTGKKAQTLSAPPTTSRSLPRGVIPFKSGVILTQKARIKTPVAGLIPASYGTNLAFVLSLCSHRINNAFLFSVRSRKKRLQLGVQFIPGKIIVYVGHKQSVYFDYDVHDGQWHHMAIDIRSRKVTLYTSCGKNRTNANLHFRKEDSLDPEGSFLLGKMNQNSVQFEGAICQFDIYPSAKAAHNYCKYIKKQCRQADIYRLNLLPLLPLLPRFPNSSVTSPSPLLLQEATQKGDRYTERTAMTGTERLPNLTNKHSTYNTTTLPFVLFKRHQGIVTSHFQPAAPTLPPSTEFLEAPLNVKFPPPTPATMLSRTISDLVMENTTMQRQGELINQRHTDNRTEQDTKNKTKATVKMIATPAWAKSVRKKPKYQSTESQPWTQKAITVEYVEDQLRRQDKQPAKKKIELILTTPHYTRDTNTLIPVTPAASDEFQTFGMESYTSDPLLRGPPGSKGDRGPMGPPGSPGNPGIPGKRGPRGAPGPHGNPGRPGYPGIKGLKGEPGISPGKAANGLKGDRGHPGALGLPGLSGRKGQKGYPGPIGHPGEPGERGVGGSRGAKGYPGRQGLPGPVGKRGPKGFRGFIGPPGILGAPGADGEQGIPGEPGKRGKMGRPGFPGDFGERGPPGEDGSPGELGAPGPNGVPGLVGDMGLVGKMGLNGIRGPKGIMGNPGEPGLKGDKGDEGIPGIPGELGFPGDKGNPGFQGMPGVRGKPGIAGKLGDRGPHGIPGAPGFEGFPGDIGPPGKNGPEGPKGKPGARGLPGPRGLPGQTVSATKISHKN</sequence>
<dbReference type="PANTHER" id="PTHR24023">
    <property type="entry name" value="COLLAGEN ALPHA"/>
    <property type="match status" value="1"/>
</dbReference>
<feature type="region of interest" description="Disordered" evidence="8">
    <location>
        <begin position="640"/>
        <end position="690"/>
    </location>
</feature>
<dbReference type="SMART" id="SM00210">
    <property type="entry name" value="TSPN"/>
    <property type="match status" value="1"/>
</dbReference>
<reference evidence="11" key="3">
    <citation type="journal article" date="2014" name="Nature">
        <title>Elephant shark genome provides unique insights into gnathostome evolution.</title>
        <authorList>
            <consortium name="International Elephant Shark Genome Sequencing Consortium"/>
            <person name="Venkatesh B."/>
            <person name="Lee A.P."/>
            <person name="Ravi V."/>
            <person name="Maurya A.K."/>
            <person name="Lian M.M."/>
            <person name="Swann J.B."/>
            <person name="Ohta Y."/>
            <person name="Flajnik M.F."/>
            <person name="Sutoh Y."/>
            <person name="Kasahara M."/>
            <person name="Hoon S."/>
            <person name="Gangu V."/>
            <person name="Roy S.W."/>
            <person name="Irimia M."/>
            <person name="Korzh V."/>
            <person name="Kondrychyn I."/>
            <person name="Lim Z.W."/>
            <person name="Tay B.H."/>
            <person name="Tohari S."/>
            <person name="Kong K.W."/>
            <person name="Ho S."/>
            <person name="Lorente-Galdos B."/>
            <person name="Quilez J."/>
            <person name="Marques-Bonet T."/>
            <person name="Raney B.J."/>
            <person name="Ingham P.W."/>
            <person name="Tay A."/>
            <person name="Hillier L.W."/>
            <person name="Minx P."/>
            <person name="Boehm T."/>
            <person name="Wilson R.K."/>
            <person name="Brenner S."/>
            <person name="Warren W.C."/>
        </authorList>
    </citation>
    <scope>NUCLEOTIDE SEQUENCE [LARGE SCALE GENOMIC DNA]</scope>
</reference>
<dbReference type="STRING" id="7868.ENSCMIP00000039330"/>
<dbReference type="InterPro" id="IPR050149">
    <property type="entry name" value="Collagen_superfamily"/>
</dbReference>
<feature type="compositionally biased region" description="Polar residues" evidence="8">
    <location>
        <begin position="815"/>
        <end position="826"/>
    </location>
</feature>
<feature type="region of interest" description="Disordered" evidence="8">
    <location>
        <begin position="488"/>
        <end position="623"/>
    </location>
</feature>
<feature type="region of interest" description="Disordered" evidence="8">
    <location>
        <begin position="768"/>
        <end position="826"/>
    </location>
</feature>
<feature type="region of interest" description="Disordered" evidence="8">
    <location>
        <begin position="710"/>
        <end position="730"/>
    </location>
</feature>
<dbReference type="GO" id="GO:0005581">
    <property type="term" value="C:collagen trimer"/>
    <property type="evidence" value="ECO:0007669"/>
    <property type="project" value="UniProtKB-KW"/>
</dbReference>
<dbReference type="FunFam" id="2.60.120.200:FF:000085">
    <property type="entry name" value="collagen alpha-1(XXVII) chain isoform X1"/>
    <property type="match status" value="1"/>
</dbReference>
<keyword evidence="7" id="KW-0325">Glycoprotein</keyword>
<dbReference type="GO" id="GO:0031012">
    <property type="term" value="C:extracellular matrix"/>
    <property type="evidence" value="ECO:0007669"/>
    <property type="project" value="TreeGrafter"/>
</dbReference>
<dbReference type="PANTHER" id="PTHR24023:SF1082">
    <property type="entry name" value="COLLAGEN TRIPLE HELIX REPEAT"/>
    <property type="match status" value="1"/>
</dbReference>
<comment type="subcellular location">
    <subcellularLocation>
        <location evidence="1">Secreted</location>
        <location evidence="1">Extracellular space</location>
        <location evidence="1">Extracellular matrix</location>
    </subcellularLocation>
</comment>
<keyword evidence="3" id="KW-0272">Extracellular matrix</keyword>
<dbReference type="Gene3D" id="2.60.120.200">
    <property type="match status" value="1"/>
</dbReference>
<evidence type="ECO:0000259" key="9">
    <source>
        <dbReference type="SMART" id="SM00210"/>
    </source>
</evidence>
<dbReference type="InterPro" id="IPR008160">
    <property type="entry name" value="Collagen"/>
</dbReference>
<reference evidence="10" key="4">
    <citation type="submission" date="2025-08" db="UniProtKB">
        <authorList>
            <consortium name="Ensembl"/>
        </authorList>
    </citation>
    <scope>IDENTIFICATION</scope>
</reference>
<accession>A0A4W3K5E7</accession>
<evidence type="ECO:0000313" key="11">
    <source>
        <dbReference type="Proteomes" id="UP000314986"/>
    </source>
</evidence>
<dbReference type="InterPro" id="IPR013320">
    <property type="entry name" value="ConA-like_dom_sf"/>
</dbReference>
<evidence type="ECO:0000256" key="5">
    <source>
        <dbReference type="ARBA" id="ARBA00022737"/>
    </source>
</evidence>
<keyword evidence="2" id="KW-0964">Secreted</keyword>
<reference evidence="10" key="5">
    <citation type="submission" date="2025-09" db="UniProtKB">
        <authorList>
            <consortium name="Ensembl"/>
        </authorList>
    </citation>
    <scope>IDENTIFICATION</scope>
</reference>
<dbReference type="InterPro" id="IPR001791">
    <property type="entry name" value="Laminin_G"/>
</dbReference>
<dbReference type="Pfam" id="PF01391">
    <property type="entry name" value="Collagen"/>
    <property type="match status" value="3"/>
</dbReference>
<dbReference type="GeneTree" id="ENSGT00940000162727"/>
<keyword evidence="5" id="KW-0677">Repeat</keyword>
<dbReference type="InterPro" id="IPR048287">
    <property type="entry name" value="TSPN-like_N"/>
</dbReference>
<dbReference type="Ensembl" id="ENSCMIT00000039898.1">
    <property type="protein sequence ID" value="ENSCMIP00000039330.1"/>
    <property type="gene ID" value="ENSCMIG00000016488.1"/>
</dbReference>
<reference evidence="11" key="1">
    <citation type="journal article" date="2006" name="Science">
        <title>Ancient noncoding elements conserved in the human genome.</title>
        <authorList>
            <person name="Venkatesh B."/>
            <person name="Kirkness E.F."/>
            <person name="Loh Y.H."/>
            <person name="Halpern A.L."/>
            <person name="Lee A.P."/>
            <person name="Johnson J."/>
            <person name="Dandona N."/>
            <person name="Viswanathan L.D."/>
            <person name="Tay A."/>
            <person name="Venter J.C."/>
            <person name="Strausberg R.L."/>
            <person name="Brenner S."/>
        </authorList>
    </citation>
    <scope>NUCLEOTIDE SEQUENCE [LARGE SCALE GENOMIC DNA]</scope>
</reference>
<dbReference type="AlphaFoldDB" id="A0A4W3K5E7"/>
<reference evidence="11" key="2">
    <citation type="journal article" date="2007" name="PLoS Biol.">
        <title>Survey sequencing and comparative analysis of the elephant shark (Callorhinchus milii) genome.</title>
        <authorList>
            <person name="Venkatesh B."/>
            <person name="Kirkness E.F."/>
            <person name="Loh Y.H."/>
            <person name="Halpern A.L."/>
            <person name="Lee A.P."/>
            <person name="Johnson J."/>
            <person name="Dandona N."/>
            <person name="Viswanathan L.D."/>
            <person name="Tay A."/>
            <person name="Venter J.C."/>
            <person name="Strausberg R.L."/>
            <person name="Brenner S."/>
        </authorList>
    </citation>
    <scope>NUCLEOTIDE SEQUENCE [LARGE SCALE GENOMIC DNA]</scope>
</reference>
<keyword evidence="11" id="KW-1185">Reference proteome</keyword>
<dbReference type="InParanoid" id="A0A4W3K5E7"/>
<evidence type="ECO:0000256" key="2">
    <source>
        <dbReference type="ARBA" id="ARBA00022525"/>
    </source>
</evidence>
<evidence type="ECO:0000313" key="10">
    <source>
        <dbReference type="Ensembl" id="ENSCMIP00000039330.1"/>
    </source>
</evidence>
<name>A0A4W3K5E7_CALMI</name>
<dbReference type="SUPFAM" id="SSF49899">
    <property type="entry name" value="Concanavalin A-like lectins/glucanases"/>
    <property type="match status" value="1"/>
</dbReference>
<evidence type="ECO:0000256" key="1">
    <source>
        <dbReference type="ARBA" id="ARBA00004498"/>
    </source>
</evidence>
<protein>
    <recommendedName>
        <fullName evidence="9">Thrombospondin-like N-terminal domain-containing protein</fullName>
    </recommendedName>
</protein>
<dbReference type="Pfam" id="PF02210">
    <property type="entry name" value="Laminin_G_2"/>
    <property type="match status" value="1"/>
</dbReference>
<feature type="compositionally biased region" description="Low complexity" evidence="8">
    <location>
        <begin position="803"/>
        <end position="814"/>
    </location>
</feature>
<keyword evidence="6" id="KW-0176">Collagen</keyword>
<organism evidence="10 11">
    <name type="scientific">Callorhinchus milii</name>
    <name type="common">Ghost shark</name>
    <dbReference type="NCBI Taxonomy" id="7868"/>
    <lineage>
        <taxon>Eukaryota</taxon>
        <taxon>Metazoa</taxon>
        <taxon>Chordata</taxon>
        <taxon>Craniata</taxon>
        <taxon>Vertebrata</taxon>
        <taxon>Chondrichthyes</taxon>
        <taxon>Holocephali</taxon>
        <taxon>Chimaeriformes</taxon>
        <taxon>Callorhinchidae</taxon>
        <taxon>Callorhinchus</taxon>
    </lineage>
</organism>
<evidence type="ECO:0000256" key="4">
    <source>
        <dbReference type="ARBA" id="ARBA00022729"/>
    </source>
</evidence>
<evidence type="ECO:0000256" key="6">
    <source>
        <dbReference type="ARBA" id="ARBA00023119"/>
    </source>
</evidence>
<dbReference type="Proteomes" id="UP000314986">
    <property type="component" value="Unassembled WGS sequence"/>
</dbReference>
<evidence type="ECO:0000256" key="3">
    <source>
        <dbReference type="ARBA" id="ARBA00022530"/>
    </source>
</evidence>
<evidence type="ECO:0000256" key="8">
    <source>
        <dbReference type="SAM" id="MobiDB-lite"/>
    </source>
</evidence>
<keyword evidence="4" id="KW-0732">Signal</keyword>